<dbReference type="EMBL" id="BFBB01000009">
    <property type="protein sequence ID" value="GBF51912.1"/>
    <property type="molecule type" value="Genomic_DNA"/>
</dbReference>
<sequence>MKVSFLLFMLLMHCNLSREDQIKEECKKQRAFAYQYILPLLDRFSTDSDRARAGTIFAINIEYTNQQCNSEAEKNRYNLRSN</sequence>
<gene>
    <name evidence="1" type="ORF">LPTSP4_34500</name>
</gene>
<organism evidence="1 2">
    <name type="scientific">Leptospira ryugenii</name>
    <dbReference type="NCBI Taxonomy" id="1917863"/>
    <lineage>
        <taxon>Bacteria</taxon>
        <taxon>Pseudomonadati</taxon>
        <taxon>Spirochaetota</taxon>
        <taxon>Spirochaetia</taxon>
        <taxon>Leptospirales</taxon>
        <taxon>Leptospiraceae</taxon>
        <taxon>Leptospira</taxon>
    </lineage>
</organism>
<accession>A0A2P2E4W9</accession>
<evidence type="ECO:0000313" key="1">
    <source>
        <dbReference type="EMBL" id="GBF51912.1"/>
    </source>
</evidence>
<name>A0A2P2E4W9_9LEPT</name>
<dbReference type="OrthoDB" id="332062at2"/>
<dbReference type="Proteomes" id="UP000245133">
    <property type="component" value="Unassembled WGS sequence"/>
</dbReference>
<protein>
    <submittedName>
        <fullName evidence="1">Uncharacterized protein</fullName>
    </submittedName>
</protein>
<keyword evidence="2" id="KW-1185">Reference proteome</keyword>
<proteinExistence type="predicted"/>
<reference evidence="1 2" key="1">
    <citation type="submission" date="2018-02" db="EMBL/GenBank/DDBJ databases">
        <title>Novel Leptospira species isolated from soil and water in Japan.</title>
        <authorList>
            <person name="Nakao R."/>
            <person name="Masuzawa T."/>
        </authorList>
    </citation>
    <scope>NUCLEOTIDE SEQUENCE [LARGE SCALE GENOMIC DNA]</scope>
    <source>
        <strain evidence="1 2">YH101</strain>
    </source>
</reference>
<dbReference type="AlphaFoldDB" id="A0A2P2E4W9"/>
<comment type="caution">
    <text evidence="1">The sequence shown here is derived from an EMBL/GenBank/DDBJ whole genome shotgun (WGS) entry which is preliminary data.</text>
</comment>
<evidence type="ECO:0000313" key="2">
    <source>
        <dbReference type="Proteomes" id="UP000245133"/>
    </source>
</evidence>
<dbReference type="RefSeq" id="WP_108978301.1">
    <property type="nucleotide sequence ID" value="NZ_BFBB01000009.1"/>
</dbReference>